<accession>A0ABC9DC96</accession>
<keyword evidence="3" id="KW-1185">Reference proteome</keyword>
<keyword evidence="1" id="KW-0732">Signal</keyword>
<dbReference type="Proteomes" id="UP001497457">
    <property type="component" value="Chromosome 32b"/>
</dbReference>
<feature type="signal peptide" evidence="1">
    <location>
        <begin position="1"/>
        <end position="24"/>
    </location>
</feature>
<dbReference type="EMBL" id="OZ075142">
    <property type="protein sequence ID" value="CAL5035966.1"/>
    <property type="molecule type" value="Genomic_DNA"/>
</dbReference>
<proteinExistence type="predicted"/>
<evidence type="ECO:0000313" key="2">
    <source>
        <dbReference type="EMBL" id="CAL5035966.1"/>
    </source>
</evidence>
<dbReference type="AlphaFoldDB" id="A0ABC9DC96"/>
<protein>
    <submittedName>
        <fullName evidence="2">Uncharacterized protein</fullName>
    </submittedName>
</protein>
<gene>
    <name evidence="2" type="ORF">URODEC1_LOCUS83720</name>
</gene>
<name>A0ABC9DC96_9POAL</name>
<evidence type="ECO:0000313" key="3">
    <source>
        <dbReference type="Proteomes" id="UP001497457"/>
    </source>
</evidence>
<sequence length="104" mass="10811">MEGRRPSPAALLLLALVLAAGSLAAMAQLHPPAGTRYVLVTLQSGRGEDARFALRTGGDVFIPAGFANGKRRFAVPHGNSNRRVDIPGQGLVDLLGALVNNGAR</sequence>
<evidence type="ECO:0000256" key="1">
    <source>
        <dbReference type="SAM" id="SignalP"/>
    </source>
</evidence>
<feature type="chain" id="PRO_5044882422" evidence="1">
    <location>
        <begin position="25"/>
        <end position="104"/>
    </location>
</feature>
<organism evidence="2 3">
    <name type="scientific">Urochloa decumbens</name>
    <dbReference type="NCBI Taxonomy" id="240449"/>
    <lineage>
        <taxon>Eukaryota</taxon>
        <taxon>Viridiplantae</taxon>
        <taxon>Streptophyta</taxon>
        <taxon>Embryophyta</taxon>
        <taxon>Tracheophyta</taxon>
        <taxon>Spermatophyta</taxon>
        <taxon>Magnoliopsida</taxon>
        <taxon>Liliopsida</taxon>
        <taxon>Poales</taxon>
        <taxon>Poaceae</taxon>
        <taxon>PACMAD clade</taxon>
        <taxon>Panicoideae</taxon>
        <taxon>Panicodae</taxon>
        <taxon>Paniceae</taxon>
        <taxon>Melinidinae</taxon>
        <taxon>Urochloa</taxon>
    </lineage>
</organism>
<reference evidence="2" key="1">
    <citation type="submission" date="2024-10" db="EMBL/GenBank/DDBJ databases">
        <authorList>
            <person name="Ryan C."/>
        </authorList>
    </citation>
    <scope>NUCLEOTIDE SEQUENCE [LARGE SCALE GENOMIC DNA]</scope>
</reference>